<evidence type="ECO:0000256" key="2">
    <source>
        <dbReference type="ARBA" id="ARBA00023203"/>
    </source>
</evidence>
<dbReference type="PANTHER" id="PTHR11039:SF65">
    <property type="entry name" value="NEBULIN"/>
    <property type="match status" value="1"/>
</dbReference>
<evidence type="ECO:0000313" key="3">
    <source>
        <dbReference type="Ensembl" id="ENSGWIP00000009280.1"/>
    </source>
</evidence>
<keyword evidence="1" id="KW-0677">Repeat</keyword>
<dbReference type="InterPro" id="IPR013998">
    <property type="entry name" value="Nebulin-like"/>
</dbReference>
<proteinExistence type="predicted"/>
<name>A0A8C5DQ27_GOUWI</name>
<organism evidence="3 4">
    <name type="scientific">Gouania willdenowi</name>
    <name type="common">Blunt-snouted clingfish</name>
    <name type="synonym">Lepadogaster willdenowi</name>
    <dbReference type="NCBI Taxonomy" id="441366"/>
    <lineage>
        <taxon>Eukaryota</taxon>
        <taxon>Metazoa</taxon>
        <taxon>Chordata</taxon>
        <taxon>Craniata</taxon>
        <taxon>Vertebrata</taxon>
        <taxon>Euteleostomi</taxon>
        <taxon>Actinopterygii</taxon>
        <taxon>Neopterygii</taxon>
        <taxon>Teleostei</taxon>
        <taxon>Neoteleostei</taxon>
        <taxon>Acanthomorphata</taxon>
        <taxon>Ovalentaria</taxon>
        <taxon>Blenniimorphae</taxon>
        <taxon>Blenniiformes</taxon>
        <taxon>Gobiesocoidei</taxon>
        <taxon>Gobiesocidae</taxon>
        <taxon>Gobiesocinae</taxon>
        <taxon>Gouania</taxon>
    </lineage>
</organism>
<dbReference type="GO" id="GO:0071691">
    <property type="term" value="P:cardiac muscle thin filament assembly"/>
    <property type="evidence" value="ECO:0007669"/>
    <property type="project" value="TreeGrafter"/>
</dbReference>
<reference evidence="3" key="3">
    <citation type="submission" date="2025-09" db="UniProtKB">
        <authorList>
            <consortium name="Ensembl"/>
        </authorList>
    </citation>
    <scope>IDENTIFICATION</scope>
</reference>
<keyword evidence="2" id="KW-0009">Actin-binding</keyword>
<dbReference type="Pfam" id="PF00880">
    <property type="entry name" value="Nebulin"/>
    <property type="match status" value="29"/>
</dbReference>
<dbReference type="Ensembl" id="ENSGWIT00000010345.1">
    <property type="protein sequence ID" value="ENSGWIP00000009280.1"/>
    <property type="gene ID" value="ENSGWIG00000005215.1"/>
</dbReference>
<protein>
    <submittedName>
        <fullName evidence="3">Nebulin</fullName>
    </submittedName>
</protein>
<dbReference type="InterPro" id="IPR055297">
    <property type="entry name" value="NEBU/NEBL"/>
</dbReference>
<dbReference type="PROSITE" id="PS51216">
    <property type="entry name" value="NEBULIN"/>
    <property type="match status" value="45"/>
</dbReference>
<dbReference type="GO" id="GO:0030018">
    <property type="term" value="C:Z disc"/>
    <property type="evidence" value="ECO:0007669"/>
    <property type="project" value="InterPro"/>
</dbReference>
<dbReference type="InterPro" id="IPR000900">
    <property type="entry name" value="Nebulin_repeat"/>
</dbReference>
<reference evidence="3" key="2">
    <citation type="submission" date="2025-08" db="UniProtKB">
        <authorList>
            <consortium name="Ensembl"/>
        </authorList>
    </citation>
    <scope>IDENTIFICATION</scope>
</reference>
<dbReference type="GO" id="GO:0051015">
    <property type="term" value="F:actin filament binding"/>
    <property type="evidence" value="ECO:0007669"/>
    <property type="project" value="InterPro"/>
</dbReference>
<sequence>MYFLLQNCYKYDWERSKAKKFEIKGDTISILAARAHTNIASDVKYKKEYEKNKGQMVGALSIHDDPKILHSVHVAKIQSDREYKKDYEKIKTKYHTPLDMMSVTLAKKSQAISSMTGYRKISTNFFLPPDTVLLDLAKKANIIQSDNEYKADYNAYTKGSSWVTFGSMEVEKAKRASEILNEARTEPYIHLPSLKHSFSHIYLKYYTIPFTAIDDHPIMLQAKVNQLQRSDNYYKLAWQELIAKGYDLKSDAIPIVAAKAARHAASDVQYKKAFEKAKGHHVGFRNIKDDPLLVHYMEVAKMQSEKNYKKDYHKAKLKFQSPVDMLSVAHAKQASKVQSFIGYKQHHHNYCLLPDAMSLGLARTMNFNSSDYNYKMDYETSMKGVGWVPIGSLDVEKAKAAGAALEEKKYRQHPSTLKFTSSSDSMNMELAKANAKIMNTKEYKASGEQFMHTYHLPADAPELMQARYNAVNISKVSYLLKGHHMKEDAIPIVAAKSSRDIASNYKYKLAFEKAKGHHVGFRNIKDDPLLVHYMEVAKMQSEKNYKKDYHKAKLKYHTPVDMLSITHAKQASAAQTYTGYKKIPHSFMLLPDNLHLQRCRNMMEIQSDNVYKSEYNNYSRGTGWIPIGSLDVEKAKAASAALKERGYRQHPSTLKFTSKTDAMNMTLALANSKIMDKKAYTAAWEKDKLTVHVMPDSPDIVLAKANALNMSNKLYKAGVVEMANKGHNMKADAIPIVAAKIGTTIASNYKYKLAFEKAKGHHVGFRNIKDDPLLVHYMEVAKMQSEKNYKKDYHKAKLKYHTPVDMLSVVHAKQASAAQTMTGYKKLQHTNLLLPDAMNLVLARKISAQSSDCEYKSEWNNYIRGIGWVPIGSLAVETAKVGGQIQSDNRYRTHPSNFKFSKLMDSMDITLASKAYTAAWEKDKVTVHVMPDSPEIVLAKANALNMSNKLYRSGVVEMANKGYNLKPGAISLLAARSGTNIASNYKYKLAYEKAKGHHVGVRNIHDDPLLVHYMEVAKLQSDKNYKKDYHKAKLKYHSPVDMLSVVHAKQASAAQTMTGYRKIHHTNLLLPDALNLELARNMQFIASDNQYKSEYENFIKGIGWVPIGSLDVEKAKTAGLAFSEKLYRQPPTKFKFTKDMHSMDLTLATANNQIMNKKSYTSAWDKDKTSIHMMPDAMDIALARDNKKNYSEKLYRLDNELSKKKGHHFQADAIAVQAAKASTVIASDYKYKTGYRKQVGHHIGALSIQDDPLLMLALNSAKIASDALYKKDFNKSKTKFHLPVDMLSFELAKKNQIQVNHTNYITRLHNWTCLPDSNDVVQARQAYSIQSDNVYKEDLKMMQGIGWVPIGSLDVEKAKKAGEILSENKYRQHPSNFKFMMTTEDMPLVLSKANAQIMNKKSYTEAWDTDKTSIHVMPDAMDILLAKANKVNYSVKMYKQANEDAKKKGYDLRNDAISIVAAKATRDIASDYKYKTGYRKQVGHHIGARSIQDDPLLMLALNSAKIASDFLYKKDFNMSKTKFHLPVDMLAFELAKKNQIQVNHANYITRLHQWTCLPDSNDVVQARNAYNIQSDNNYKEDLKMMQGIGWVPIGSLDVEKAKKAGEILSENKYRQHPSNFKFMMTTEDMPLVLSKANAQVMNKKAYIENWEKEKTKIHIMPDAMDVLLAKVNNVNYSVKKYKQGYEDSKKKGYDLRNNAISILAAKASRDIASDYKYKTGYRKQVGHHIGARSIQDDPLLVLALNSAKIASDVLYKKDFNKSKTRFHLPVDMLNLELAKKCQIQVNDFNYRTRLHQWTCLPDSNDVRQARHAYDLQSDLLNFMQGIGWVPIGSLDVEKAKKAAEALNERLYRQPPSKFKYKMTTDHMPLALAKANAQVMNMKAYREAWDNEKTKIHVMPDAMDVLLAKANNANYSLKLYKQANEEAKKKGYDLRNDAISIIAARATRDIASDYKYKTGYRKQVGHHIGARCVEDDPLMLLALNSAKIASDFLYKKDFNKSKTKFHLPVDMLNLELAKKCQIQVNDFNYRTRLHQWTCLPDSNDVRQARTAYDLQSDAVYKADMKWLQGLGWVPIGSIEVEKAKKAAEILSEMKYRQHPSTVHFTSPVDAMNIVLAKSNALTMNKRLYTEAWEKDKTQLHINPDTPEIVLSQQNAINMSRKLYRQGYEATIKKGYYLPPDSISVKAAKGSRDIISDYKYKTGYRKQVGHHIGARSIQDDPLLVLALNSAKIASDVLYKKDFNKSKTRFHLPVDMLNLELAKKCQIQVNDFNYRTRLHQWTCLPDSNDVRQARKAYELQSDVVYKADMDEVVGVGWIPIGSLDVLKAKNASKILSDHLYKQRPETLKFTSDINSIPMALAKANRNYIAAWEADKIKTHVTPDMPEMLLSKANAQNISKKLYREGVEEIFRKGYDLKPDAVAIIAAKHGRNIISDYKYKTAYRKQVGHHIGALSVKDDPLIVLALNSGKIASDVLYKKDFNKSKTKFHLPVDMLNLELAKKCQIQVNDFNYRTRLHNWTCLPDSNDVVQARKAYDLQSDAVYKADMEWIKGTGWVPIGSVDVEKAKHAAKILSERMYRQSPTNFKFTAQTTDMPYALAQANAQIMDKKAYISAWENDKINIHVMPDTPEIILAQQNKLNTSLKYYREGFVAMINKGYFLPKDAISVLSAKASRDIVSDYKYKAAFRKQCGHHIGARSVNDDPLCMLAAHAARISSDNLYKQEYNKSKTKYNLPPDMLTIELARKCQNQVNDFNYRTHLHQWTCLPDSNDVVQARKVYDLQSDAVYKADMEWLKGCGWSPHECVDVLKVKHAQQIINDRLYRQPPSSIKFTSVADLPEIVLSKQNADNISDVSCYFSFLMVLILKYYYKYHDAYRKQVGHHIGARCVQDDPLIMLALNSAKIASDALYKKDFNKSKTKFHLPVDMLNLELAKKCQIQVNDFNYRTRLHNWTCLPDSNDVVQARKAYDLQSDAVYKADMEWIRGCGWIPHESVDVLKVKHAQKILADVSLKHFTLIRIVFVFCFSF</sequence>
<dbReference type="Proteomes" id="UP000694680">
    <property type="component" value="Chromosome 21"/>
</dbReference>
<dbReference type="SMART" id="SM00227">
    <property type="entry name" value="NEBU"/>
    <property type="match status" value="82"/>
</dbReference>
<reference evidence="3" key="1">
    <citation type="submission" date="2020-06" db="EMBL/GenBank/DDBJ databases">
        <authorList>
            <consortium name="Wellcome Sanger Institute Data Sharing"/>
        </authorList>
    </citation>
    <scope>NUCLEOTIDE SEQUENCE [LARGE SCALE GENOMIC DNA]</scope>
</reference>
<dbReference type="PRINTS" id="PR00510">
    <property type="entry name" value="NEBULIN"/>
</dbReference>
<accession>A0A8C5DQ27</accession>
<evidence type="ECO:0000256" key="1">
    <source>
        <dbReference type="ARBA" id="ARBA00022737"/>
    </source>
</evidence>
<evidence type="ECO:0000313" key="4">
    <source>
        <dbReference type="Proteomes" id="UP000694680"/>
    </source>
</evidence>
<dbReference type="PANTHER" id="PTHR11039">
    <property type="entry name" value="NEBULIN"/>
    <property type="match status" value="1"/>
</dbReference>
<keyword evidence="4" id="KW-1185">Reference proteome</keyword>